<evidence type="ECO:0000256" key="1">
    <source>
        <dbReference type="SAM" id="MobiDB-lite"/>
    </source>
</evidence>
<dbReference type="AlphaFoldDB" id="A0A845DL80"/>
<name>A0A845DL80_9BACT</name>
<accession>A0A845DL80</accession>
<protein>
    <submittedName>
        <fullName evidence="2">Uncharacterized protein</fullName>
    </submittedName>
</protein>
<proteinExistence type="predicted"/>
<gene>
    <name evidence="2" type="ORF">F4X82_00950</name>
</gene>
<comment type="caution">
    <text evidence="2">The sequence shown here is derived from an EMBL/GenBank/DDBJ whole genome shotgun (WGS) entry which is preliminary data.</text>
</comment>
<sequence length="384" mass="43709">MVLGARSASAQSAVIEDIHTIKDGDLIQQENDPDVYIVKIVGNKAFKRLILNPDIFNSYGHLSWDAILTVPPSIVDVYQTSRLVMEVYPDGTPVTGRVYVLEPDGDVGVKRYLNLSPEQFESAGYDRDSIYFINRLEAGPTFYKEGEPITHDTSTQQPGTSQSSPENTPSPELNKEEKEGRENCTQEWLELTKHVLGTIEVLDGLCIELIPKDSAVGKFILSKKVSGFYVVNDNKIAVIEDRGFQTLYSELHEVCHAQQNWYFTSFYEDGNILTEWIRTKAGSEFLDIAGFERVRTQHDTIVWSVSSRSPFFGIYGYNDPIELAAELCTLSFLWKYDVRDAKYQYTRDEIADLLRIGKRSGVYAWMHKWVIDQNEETLGERERG</sequence>
<evidence type="ECO:0000313" key="3">
    <source>
        <dbReference type="Proteomes" id="UP000449092"/>
    </source>
</evidence>
<feature type="compositionally biased region" description="Basic and acidic residues" evidence="1">
    <location>
        <begin position="173"/>
        <end position="182"/>
    </location>
</feature>
<feature type="region of interest" description="Disordered" evidence="1">
    <location>
        <begin position="144"/>
        <end position="182"/>
    </location>
</feature>
<reference evidence="2 3" key="1">
    <citation type="submission" date="2019-09" db="EMBL/GenBank/DDBJ databases">
        <title>Characterisation of the sponge microbiome using genome-centric metagenomics.</title>
        <authorList>
            <person name="Engelberts J.P."/>
            <person name="Robbins S.J."/>
            <person name="De Goeij J.M."/>
            <person name="Aranda M."/>
            <person name="Bell S.C."/>
            <person name="Webster N.S."/>
        </authorList>
    </citation>
    <scope>NUCLEOTIDE SEQUENCE [LARGE SCALE GENOMIC DNA]</scope>
    <source>
        <strain evidence="2">SB0662_bin_43</strain>
    </source>
</reference>
<dbReference type="Proteomes" id="UP000449092">
    <property type="component" value="Unassembled WGS sequence"/>
</dbReference>
<dbReference type="EMBL" id="VXOY01000010">
    <property type="protein sequence ID" value="MYE38073.1"/>
    <property type="molecule type" value="Genomic_DNA"/>
</dbReference>
<feature type="compositionally biased region" description="Low complexity" evidence="1">
    <location>
        <begin position="153"/>
        <end position="165"/>
    </location>
</feature>
<organism evidence="2 3">
    <name type="scientific">Candidatus Spechtbacteria bacterium SB0662_bin_43</name>
    <dbReference type="NCBI Taxonomy" id="2604897"/>
    <lineage>
        <taxon>Bacteria</taxon>
        <taxon>Candidatus Spechtiibacteriota</taxon>
    </lineage>
</organism>
<evidence type="ECO:0000313" key="2">
    <source>
        <dbReference type="EMBL" id="MYE38073.1"/>
    </source>
</evidence>